<reference evidence="1" key="1">
    <citation type="submission" date="2019-02" db="EMBL/GenBank/DDBJ databases">
        <authorList>
            <person name="Gruber-Vodicka R. H."/>
            <person name="Seah K. B. B."/>
        </authorList>
    </citation>
    <scope>NUCLEOTIDE SEQUENCE</scope>
    <source>
        <strain evidence="1">BECK_BZ125</strain>
    </source>
</reference>
<evidence type="ECO:0000313" key="1">
    <source>
        <dbReference type="EMBL" id="VFK39303.1"/>
    </source>
</evidence>
<organism evidence="1">
    <name type="scientific">Candidatus Kentrum sp. TC</name>
    <dbReference type="NCBI Taxonomy" id="2126339"/>
    <lineage>
        <taxon>Bacteria</taxon>
        <taxon>Pseudomonadati</taxon>
        <taxon>Pseudomonadota</taxon>
        <taxon>Gammaproteobacteria</taxon>
        <taxon>Candidatus Kentrum</taxon>
    </lineage>
</organism>
<gene>
    <name evidence="1" type="ORF">BECKTC1821E_GA0114239_100490</name>
</gene>
<name>A0A450YCV7_9GAMM</name>
<dbReference type="AlphaFoldDB" id="A0A450YCV7"/>
<accession>A0A450YCV7</accession>
<sequence length="76" mass="8699">MFFRRNLEEGDEEKRKLARLSEDLLIRIVKKSVPNFFTHDVTTIEGMATNPCVAHGPGKERYLSDTPSALTVFAFR</sequence>
<proteinExistence type="predicted"/>
<dbReference type="EMBL" id="CAADFT010000004">
    <property type="protein sequence ID" value="VFK39303.1"/>
    <property type="molecule type" value="Genomic_DNA"/>
</dbReference>
<protein>
    <submittedName>
        <fullName evidence="1">Uncharacterized protein</fullName>
    </submittedName>
</protein>